<evidence type="ECO:0000313" key="3">
    <source>
        <dbReference type="Proteomes" id="UP000028725"/>
    </source>
</evidence>
<dbReference type="STRING" id="394096.DB31_1813"/>
<feature type="region of interest" description="Disordered" evidence="1">
    <location>
        <begin position="301"/>
        <end position="341"/>
    </location>
</feature>
<keyword evidence="3" id="KW-1185">Reference proteome</keyword>
<feature type="compositionally biased region" description="Basic residues" evidence="1">
    <location>
        <begin position="301"/>
        <end position="311"/>
    </location>
</feature>
<feature type="compositionally biased region" description="Basic residues" evidence="1">
    <location>
        <begin position="129"/>
        <end position="161"/>
    </location>
</feature>
<feature type="compositionally biased region" description="Basic and acidic residues" evidence="1">
    <location>
        <begin position="232"/>
        <end position="249"/>
    </location>
</feature>
<reference evidence="2 3" key="1">
    <citation type="submission" date="2014-04" db="EMBL/GenBank/DDBJ databases">
        <title>Genome assembly of Hyalangium minutum DSM 14724.</title>
        <authorList>
            <person name="Sharma G."/>
            <person name="Subramanian S."/>
        </authorList>
    </citation>
    <scope>NUCLEOTIDE SEQUENCE [LARGE SCALE GENOMIC DNA]</scope>
    <source>
        <strain evidence="2 3">DSM 14724</strain>
    </source>
</reference>
<evidence type="ECO:0000313" key="2">
    <source>
        <dbReference type="EMBL" id="KFE64795.1"/>
    </source>
</evidence>
<feature type="compositionally biased region" description="Basic residues" evidence="1">
    <location>
        <begin position="182"/>
        <end position="203"/>
    </location>
</feature>
<dbReference type="Proteomes" id="UP000028725">
    <property type="component" value="Unassembled WGS sequence"/>
</dbReference>
<feature type="region of interest" description="Disordered" evidence="1">
    <location>
        <begin position="181"/>
        <end position="288"/>
    </location>
</feature>
<dbReference type="EMBL" id="JMCB01000013">
    <property type="protein sequence ID" value="KFE64795.1"/>
    <property type="molecule type" value="Genomic_DNA"/>
</dbReference>
<gene>
    <name evidence="2" type="ORF">DB31_1813</name>
</gene>
<sequence length="341" mass="40309">MRAAGGELGHLCLIERALGCSGRRRRRWRGGRRRKPGCGGCHRRHHRRDTRSHWVPVRRRRRRRPSPYRRNHGRYARNWTCRSWLHGGNARARRRPLSRGGRRHHSGPGARRRGRHRWQRGRGLLSRSVGRRRGHRRRRRSLAHGDHRRRTRRTGRRNRTSRWRLSRSRWAHWRALGGRARGCGRWRRRHRGRRTGRNGRRSRVAPSDGDRHDAREGGPVRGSRRGVWSRLSQRDTRARLGRDGDRGDALNRGAVGHGGRRPRRRDPWRARSRRRHSRRARHGGRRDRRVRVIRKRGHAWNRGPLRGRHGPLHGGDARNRGALAHGNRSGRRPYHGNRCGG</sequence>
<accession>A0A085WAT2</accession>
<feature type="compositionally biased region" description="Basic residues" evidence="1">
    <location>
        <begin position="258"/>
        <end position="288"/>
    </location>
</feature>
<comment type="caution">
    <text evidence="2">The sequence shown here is derived from an EMBL/GenBank/DDBJ whole genome shotgun (WGS) entry which is preliminary data.</text>
</comment>
<organism evidence="2 3">
    <name type="scientific">Hyalangium minutum</name>
    <dbReference type="NCBI Taxonomy" id="394096"/>
    <lineage>
        <taxon>Bacteria</taxon>
        <taxon>Pseudomonadati</taxon>
        <taxon>Myxococcota</taxon>
        <taxon>Myxococcia</taxon>
        <taxon>Myxococcales</taxon>
        <taxon>Cystobacterineae</taxon>
        <taxon>Archangiaceae</taxon>
        <taxon>Hyalangium</taxon>
    </lineage>
</organism>
<proteinExistence type="predicted"/>
<evidence type="ECO:0000256" key="1">
    <source>
        <dbReference type="SAM" id="MobiDB-lite"/>
    </source>
</evidence>
<feature type="region of interest" description="Disordered" evidence="1">
    <location>
        <begin position="24"/>
        <end position="72"/>
    </location>
</feature>
<feature type="region of interest" description="Disordered" evidence="1">
    <location>
        <begin position="90"/>
        <end position="161"/>
    </location>
</feature>
<protein>
    <submittedName>
        <fullName evidence="2">Uncharacterized protein</fullName>
    </submittedName>
</protein>
<feature type="compositionally biased region" description="Basic residues" evidence="1">
    <location>
        <begin position="91"/>
        <end position="120"/>
    </location>
</feature>
<dbReference type="AlphaFoldDB" id="A0A085WAT2"/>
<feature type="compositionally biased region" description="Basic and acidic residues" evidence="1">
    <location>
        <begin position="208"/>
        <end position="218"/>
    </location>
</feature>
<name>A0A085WAT2_9BACT</name>